<dbReference type="RefSeq" id="WP_204910142.1">
    <property type="nucleotide sequence ID" value="NZ_BAAAYR010000004.1"/>
</dbReference>
<proteinExistence type="predicted"/>
<accession>A0ABP6XYH5</accession>
<gene>
    <name evidence="1" type="ORF">GCM10022197_34440</name>
</gene>
<evidence type="ECO:0000313" key="1">
    <source>
        <dbReference type="EMBL" id="GAA3574515.1"/>
    </source>
</evidence>
<comment type="caution">
    <text evidence="1">The sequence shown here is derived from an EMBL/GenBank/DDBJ whole genome shotgun (WGS) entry which is preliminary data.</text>
</comment>
<sequence length="181" mass="18780">MDDLDGREALMMGTTGRVPTGRVRGLARAWAQGAAAGLVGVAAMTAGEKLEQALTGRPGSHVPARALLGLLGRPTGDAERPTGWNHAMHWGTGALVGGLRGVSAVTGIRGPVATTWHTVVRLAFDQTVENATGAGAPPTTWPRSEQVVDVLHKGVYATVTGLVADAWIAPDLRTLRGRTSH</sequence>
<name>A0ABP6XYH5_9ACTN</name>
<dbReference type="Proteomes" id="UP001500767">
    <property type="component" value="Unassembled WGS sequence"/>
</dbReference>
<protein>
    <submittedName>
        <fullName evidence="1">Uncharacterized protein</fullName>
    </submittedName>
</protein>
<keyword evidence="2" id="KW-1185">Reference proteome</keyword>
<organism evidence="1 2">
    <name type="scientific">Microlunatus spumicola</name>
    <dbReference type="NCBI Taxonomy" id="81499"/>
    <lineage>
        <taxon>Bacteria</taxon>
        <taxon>Bacillati</taxon>
        <taxon>Actinomycetota</taxon>
        <taxon>Actinomycetes</taxon>
        <taxon>Propionibacteriales</taxon>
        <taxon>Propionibacteriaceae</taxon>
        <taxon>Microlunatus</taxon>
    </lineage>
</organism>
<evidence type="ECO:0000313" key="2">
    <source>
        <dbReference type="Proteomes" id="UP001500767"/>
    </source>
</evidence>
<reference evidence="2" key="1">
    <citation type="journal article" date="2019" name="Int. J. Syst. Evol. Microbiol.">
        <title>The Global Catalogue of Microorganisms (GCM) 10K type strain sequencing project: providing services to taxonomists for standard genome sequencing and annotation.</title>
        <authorList>
            <consortium name="The Broad Institute Genomics Platform"/>
            <consortium name="The Broad Institute Genome Sequencing Center for Infectious Disease"/>
            <person name="Wu L."/>
            <person name="Ma J."/>
        </authorList>
    </citation>
    <scope>NUCLEOTIDE SEQUENCE [LARGE SCALE GENOMIC DNA]</scope>
    <source>
        <strain evidence="2">JCM 16540</strain>
    </source>
</reference>
<dbReference type="EMBL" id="BAAAYR010000004">
    <property type="protein sequence ID" value="GAA3574515.1"/>
    <property type="molecule type" value="Genomic_DNA"/>
</dbReference>